<gene>
    <name evidence="3" type="ORF">V6N12_059541</name>
</gene>
<comment type="caution">
    <text evidence="3">The sequence shown here is derived from an EMBL/GenBank/DDBJ whole genome shotgun (WGS) entry which is preliminary data.</text>
</comment>
<feature type="region of interest" description="Disordered" evidence="1">
    <location>
        <begin position="128"/>
        <end position="153"/>
    </location>
</feature>
<keyword evidence="2" id="KW-1133">Transmembrane helix</keyword>
<feature type="transmembrane region" description="Helical" evidence="2">
    <location>
        <begin position="96"/>
        <end position="118"/>
    </location>
</feature>
<sequence>MDKERLAVEMAFKDSSSFVIRICKRLPDFLQSVKLKYVKLGYGYSCNPATVLIFALILPLFIVMLVQFTGLKLDGVLELWTNQSLRLESVDAATRLAISLILFFLFGVVILLFISFFVTSDGEKDATTTSQLRERPAKNDSATNLPEKRQGTREKRAPKFLTDFVCY</sequence>
<evidence type="ECO:0000256" key="2">
    <source>
        <dbReference type="SAM" id="Phobius"/>
    </source>
</evidence>
<dbReference type="Proteomes" id="UP001472677">
    <property type="component" value="Unassembled WGS sequence"/>
</dbReference>
<evidence type="ECO:0000256" key="1">
    <source>
        <dbReference type="SAM" id="MobiDB-lite"/>
    </source>
</evidence>
<keyword evidence="4" id="KW-1185">Reference proteome</keyword>
<dbReference type="EMBL" id="JBBPBM010000010">
    <property type="protein sequence ID" value="KAK8565998.1"/>
    <property type="molecule type" value="Genomic_DNA"/>
</dbReference>
<accession>A0ABR2EXB7</accession>
<name>A0ABR2EXB7_9ROSI</name>
<reference evidence="3 4" key="1">
    <citation type="journal article" date="2024" name="G3 (Bethesda)">
        <title>Genome assembly of Hibiscus sabdariffa L. provides insights into metabolisms of medicinal natural products.</title>
        <authorList>
            <person name="Kim T."/>
        </authorList>
    </citation>
    <scope>NUCLEOTIDE SEQUENCE [LARGE SCALE GENOMIC DNA]</scope>
    <source>
        <strain evidence="3">TK-2024</strain>
        <tissue evidence="3">Old leaves</tissue>
    </source>
</reference>
<evidence type="ECO:0000313" key="3">
    <source>
        <dbReference type="EMBL" id="KAK8565998.1"/>
    </source>
</evidence>
<protein>
    <submittedName>
        <fullName evidence="3">Uncharacterized protein</fullName>
    </submittedName>
</protein>
<keyword evidence="2" id="KW-0812">Transmembrane</keyword>
<evidence type="ECO:0000313" key="4">
    <source>
        <dbReference type="Proteomes" id="UP001472677"/>
    </source>
</evidence>
<proteinExistence type="predicted"/>
<feature type="transmembrane region" description="Helical" evidence="2">
    <location>
        <begin position="49"/>
        <end position="70"/>
    </location>
</feature>
<organism evidence="3 4">
    <name type="scientific">Hibiscus sabdariffa</name>
    <name type="common">roselle</name>
    <dbReference type="NCBI Taxonomy" id="183260"/>
    <lineage>
        <taxon>Eukaryota</taxon>
        <taxon>Viridiplantae</taxon>
        <taxon>Streptophyta</taxon>
        <taxon>Embryophyta</taxon>
        <taxon>Tracheophyta</taxon>
        <taxon>Spermatophyta</taxon>
        <taxon>Magnoliopsida</taxon>
        <taxon>eudicotyledons</taxon>
        <taxon>Gunneridae</taxon>
        <taxon>Pentapetalae</taxon>
        <taxon>rosids</taxon>
        <taxon>malvids</taxon>
        <taxon>Malvales</taxon>
        <taxon>Malvaceae</taxon>
        <taxon>Malvoideae</taxon>
        <taxon>Hibiscus</taxon>
    </lineage>
</organism>
<keyword evidence="2" id="KW-0472">Membrane</keyword>
<feature type="compositionally biased region" description="Basic and acidic residues" evidence="1">
    <location>
        <begin position="128"/>
        <end position="138"/>
    </location>
</feature>